<name>A0A6L9MY26_9ALTE</name>
<organism evidence="2 3">
    <name type="scientific">Alteromonas hispanica</name>
    <dbReference type="NCBI Taxonomy" id="315421"/>
    <lineage>
        <taxon>Bacteria</taxon>
        <taxon>Pseudomonadati</taxon>
        <taxon>Pseudomonadota</taxon>
        <taxon>Gammaproteobacteria</taxon>
        <taxon>Alteromonadales</taxon>
        <taxon>Alteromonadaceae</taxon>
        <taxon>Alteromonas/Salinimonas group</taxon>
        <taxon>Alteromonas</taxon>
    </lineage>
</organism>
<keyword evidence="3" id="KW-1185">Reference proteome</keyword>
<dbReference type="PIRSF" id="PIRSF028688">
    <property type="entry name" value="UCP_imp_028688"/>
    <property type="match status" value="1"/>
</dbReference>
<dbReference type="PROSITE" id="PS51257">
    <property type="entry name" value="PROKAR_LIPOPROTEIN"/>
    <property type="match status" value="1"/>
</dbReference>
<dbReference type="AlphaFoldDB" id="A0A6L9MY26"/>
<dbReference type="Pfam" id="PF17680">
    <property type="entry name" value="FlgO"/>
    <property type="match status" value="1"/>
</dbReference>
<dbReference type="EMBL" id="JAAAWP010000014">
    <property type="protein sequence ID" value="NDW23122.1"/>
    <property type="molecule type" value="Genomic_DNA"/>
</dbReference>
<accession>A0A6L9MY26</accession>
<comment type="caution">
    <text evidence="2">The sequence shown here is derived from an EMBL/GenBank/DDBJ whole genome shotgun (WGS) entry which is preliminary data.</text>
</comment>
<reference evidence="2 3" key="1">
    <citation type="submission" date="2020-01" db="EMBL/GenBank/DDBJ databases">
        <title>Genomes of bacteria type strains.</title>
        <authorList>
            <person name="Chen J."/>
            <person name="Zhu S."/>
            <person name="Yang J."/>
        </authorList>
    </citation>
    <scope>NUCLEOTIDE SEQUENCE [LARGE SCALE GENOMIC DNA]</scope>
    <source>
        <strain evidence="2 3">LMG 22958</strain>
    </source>
</reference>
<dbReference type="InterPro" id="IPR014549">
    <property type="entry name" value="FlgO"/>
</dbReference>
<proteinExistence type="predicted"/>
<evidence type="ECO:0000313" key="3">
    <source>
        <dbReference type="Proteomes" id="UP000478837"/>
    </source>
</evidence>
<protein>
    <recommendedName>
        <fullName evidence="1">FlgO domain-containing protein</fullName>
    </recommendedName>
</protein>
<feature type="domain" description="FlgO" evidence="1">
    <location>
        <begin position="55"/>
        <end position="187"/>
    </location>
</feature>
<evidence type="ECO:0000313" key="2">
    <source>
        <dbReference type="EMBL" id="NDW23122.1"/>
    </source>
</evidence>
<evidence type="ECO:0000259" key="1">
    <source>
        <dbReference type="Pfam" id="PF17680"/>
    </source>
</evidence>
<dbReference type="InterPro" id="IPR041215">
    <property type="entry name" value="FlgO_dom"/>
</dbReference>
<dbReference type="Proteomes" id="UP000478837">
    <property type="component" value="Unassembled WGS sequence"/>
</dbReference>
<gene>
    <name evidence="2" type="ORF">GTW09_16520</name>
</gene>
<sequence length="209" mass="23491">MFNPLKSMACNVVTLVAATSMVLSGCSSSSTDNAQRIQSDPSISALGNVEYYTYMLANELFADVRAARQSRYAVVGFVPVDKMEYSPEHQHPLMLLGHQLEQGMMTEATKRGFSTQEFKLSNDIIVSEESDRILTRDIEKLSSIERVDFYITGTMVYQESGAMVNARIIDARNKDVVAAATRFFPAEIFWQQEQVTTRNGMLYRTEGVR</sequence>